<evidence type="ECO:0000313" key="5">
    <source>
        <dbReference type="EMBL" id="KAF8482815.1"/>
    </source>
</evidence>
<dbReference type="EMBL" id="WHVB01000005">
    <property type="protein sequence ID" value="KAF8482815.1"/>
    <property type="molecule type" value="Genomic_DNA"/>
</dbReference>
<keyword evidence="1" id="KW-0597">Phosphoprotein</keyword>
<evidence type="ECO:0000313" key="6">
    <source>
        <dbReference type="Proteomes" id="UP000759537"/>
    </source>
</evidence>
<dbReference type="OrthoDB" id="445357at2759"/>
<keyword evidence="6" id="KW-1185">Reference proteome</keyword>
<comment type="caution">
    <text evidence="5">The sequence shown here is derived from an EMBL/GenBank/DDBJ whole genome shotgun (WGS) entry which is preliminary data.</text>
</comment>
<feature type="region of interest" description="Disordered" evidence="3">
    <location>
        <begin position="54"/>
        <end position="136"/>
    </location>
</feature>
<name>A0A9P5TBH0_9AGAM</name>
<evidence type="ECO:0000259" key="4">
    <source>
        <dbReference type="SMART" id="SM00959"/>
    </source>
</evidence>
<evidence type="ECO:0000256" key="2">
    <source>
        <dbReference type="ARBA" id="ARBA00046328"/>
    </source>
</evidence>
<dbReference type="GO" id="GO:0006353">
    <property type="term" value="P:DNA-templated transcription termination"/>
    <property type="evidence" value="ECO:0007669"/>
    <property type="project" value="InterPro"/>
</dbReference>
<organism evidence="5 6">
    <name type="scientific">Russula ochroleuca</name>
    <dbReference type="NCBI Taxonomy" id="152965"/>
    <lineage>
        <taxon>Eukaryota</taxon>
        <taxon>Fungi</taxon>
        <taxon>Dikarya</taxon>
        <taxon>Basidiomycota</taxon>
        <taxon>Agaricomycotina</taxon>
        <taxon>Agaricomycetes</taxon>
        <taxon>Russulales</taxon>
        <taxon>Russulaceae</taxon>
        <taxon>Russula</taxon>
    </lineage>
</organism>
<dbReference type="GO" id="GO:0016973">
    <property type="term" value="P:poly(A)+ mRNA export from nucleus"/>
    <property type="evidence" value="ECO:0007669"/>
    <property type="project" value="TreeGrafter"/>
</dbReference>
<dbReference type="InterPro" id="IPR052240">
    <property type="entry name" value="SAP_domain_ribonucleoprotein"/>
</dbReference>
<comment type="similarity">
    <text evidence="2">Belongs to the SAP domain-containing ribonucleoprotein family.</text>
</comment>
<protein>
    <recommendedName>
        <fullName evidence="4">Rho termination factor-like N-terminal domain-containing protein</fullName>
    </recommendedName>
</protein>
<evidence type="ECO:0000256" key="1">
    <source>
        <dbReference type="ARBA" id="ARBA00022553"/>
    </source>
</evidence>
<proteinExistence type="inferred from homology"/>
<dbReference type="InterPro" id="IPR003034">
    <property type="entry name" value="SAP_dom"/>
</dbReference>
<dbReference type="Proteomes" id="UP000759537">
    <property type="component" value="Unassembled WGS sequence"/>
</dbReference>
<dbReference type="AlphaFoldDB" id="A0A9P5TBH0"/>
<feature type="domain" description="Rho termination factor-like N-terminal" evidence="4">
    <location>
        <begin position="4"/>
        <end position="46"/>
    </location>
</feature>
<gene>
    <name evidence="5" type="ORF">DFH94DRAFT_729851</name>
</gene>
<dbReference type="PANTHER" id="PTHR46551">
    <property type="entry name" value="SAP DOMAIN-CONTAINING RIBONUCLEOPROTEIN"/>
    <property type="match status" value="1"/>
</dbReference>
<dbReference type="InterPro" id="IPR011112">
    <property type="entry name" value="Rho-like_N"/>
</dbReference>
<dbReference type="PANTHER" id="PTHR46551:SF1">
    <property type="entry name" value="SAP DOMAIN-CONTAINING RIBONUCLEOPROTEIN"/>
    <property type="match status" value="1"/>
</dbReference>
<dbReference type="GO" id="GO:0005634">
    <property type="term" value="C:nucleus"/>
    <property type="evidence" value="ECO:0007669"/>
    <property type="project" value="TreeGrafter"/>
</dbReference>
<dbReference type="InterPro" id="IPR040746">
    <property type="entry name" value="THO1_MOS11_C"/>
</dbReference>
<dbReference type="Pfam" id="PF02037">
    <property type="entry name" value="SAP"/>
    <property type="match status" value="1"/>
</dbReference>
<reference evidence="5" key="2">
    <citation type="journal article" date="2020" name="Nat. Commun.">
        <title>Large-scale genome sequencing of mycorrhizal fungi provides insights into the early evolution of symbiotic traits.</title>
        <authorList>
            <person name="Miyauchi S."/>
            <person name="Kiss E."/>
            <person name="Kuo A."/>
            <person name="Drula E."/>
            <person name="Kohler A."/>
            <person name="Sanchez-Garcia M."/>
            <person name="Morin E."/>
            <person name="Andreopoulos B."/>
            <person name="Barry K.W."/>
            <person name="Bonito G."/>
            <person name="Buee M."/>
            <person name="Carver A."/>
            <person name="Chen C."/>
            <person name="Cichocki N."/>
            <person name="Clum A."/>
            <person name="Culley D."/>
            <person name="Crous P.W."/>
            <person name="Fauchery L."/>
            <person name="Girlanda M."/>
            <person name="Hayes R.D."/>
            <person name="Keri Z."/>
            <person name="LaButti K."/>
            <person name="Lipzen A."/>
            <person name="Lombard V."/>
            <person name="Magnuson J."/>
            <person name="Maillard F."/>
            <person name="Murat C."/>
            <person name="Nolan M."/>
            <person name="Ohm R.A."/>
            <person name="Pangilinan J."/>
            <person name="Pereira M.F."/>
            <person name="Perotto S."/>
            <person name="Peter M."/>
            <person name="Pfister S."/>
            <person name="Riley R."/>
            <person name="Sitrit Y."/>
            <person name="Stielow J.B."/>
            <person name="Szollosi G."/>
            <person name="Zifcakova L."/>
            <person name="Stursova M."/>
            <person name="Spatafora J.W."/>
            <person name="Tedersoo L."/>
            <person name="Vaario L.M."/>
            <person name="Yamada A."/>
            <person name="Yan M."/>
            <person name="Wang P."/>
            <person name="Xu J."/>
            <person name="Bruns T."/>
            <person name="Baldrian P."/>
            <person name="Vilgalys R."/>
            <person name="Dunand C."/>
            <person name="Henrissat B."/>
            <person name="Grigoriev I.V."/>
            <person name="Hibbett D."/>
            <person name="Nagy L.G."/>
            <person name="Martin F.M."/>
        </authorList>
    </citation>
    <scope>NUCLEOTIDE SEQUENCE</scope>
    <source>
        <strain evidence="5">Prilba</strain>
    </source>
</reference>
<dbReference type="Gene3D" id="1.10.720.30">
    <property type="entry name" value="SAP domain"/>
    <property type="match status" value="1"/>
</dbReference>
<dbReference type="InterPro" id="IPR036361">
    <property type="entry name" value="SAP_dom_sf"/>
</dbReference>
<sequence length="246" mass="26165">MDAKLKSLKVADLKEICTRANIPTTTRSTKADLITKILASQPAIDAYNAKYQQNGNTAPSSKPVPLSNHDSILSPPEEVDWTLEEPSQAAPVAAAASNLPSTKPAPVPAKPQSKVSPPKATPGECEAPKTPVFPPATSADVELEKRKARAARFGIALVESSKPKSAPVFAPKAAKAADGDHEKLRARAERFGTAKAEQTGTTTLAAVSSKKRGAAVVEEVDLDEQERRRKRAERFGIAVVVRYVPS</sequence>
<reference evidence="5" key="1">
    <citation type="submission" date="2019-10" db="EMBL/GenBank/DDBJ databases">
        <authorList>
            <consortium name="DOE Joint Genome Institute"/>
            <person name="Kuo A."/>
            <person name="Miyauchi S."/>
            <person name="Kiss E."/>
            <person name="Drula E."/>
            <person name="Kohler A."/>
            <person name="Sanchez-Garcia M."/>
            <person name="Andreopoulos B."/>
            <person name="Barry K.W."/>
            <person name="Bonito G."/>
            <person name="Buee M."/>
            <person name="Carver A."/>
            <person name="Chen C."/>
            <person name="Cichocki N."/>
            <person name="Clum A."/>
            <person name="Culley D."/>
            <person name="Crous P.W."/>
            <person name="Fauchery L."/>
            <person name="Girlanda M."/>
            <person name="Hayes R."/>
            <person name="Keri Z."/>
            <person name="LaButti K."/>
            <person name="Lipzen A."/>
            <person name="Lombard V."/>
            <person name="Magnuson J."/>
            <person name="Maillard F."/>
            <person name="Morin E."/>
            <person name="Murat C."/>
            <person name="Nolan M."/>
            <person name="Ohm R."/>
            <person name="Pangilinan J."/>
            <person name="Pereira M."/>
            <person name="Perotto S."/>
            <person name="Peter M."/>
            <person name="Riley R."/>
            <person name="Sitrit Y."/>
            <person name="Stielow B."/>
            <person name="Szollosi G."/>
            <person name="Zifcakova L."/>
            <person name="Stursova M."/>
            <person name="Spatafora J.W."/>
            <person name="Tedersoo L."/>
            <person name="Vaario L.-M."/>
            <person name="Yamada A."/>
            <person name="Yan M."/>
            <person name="Wang P."/>
            <person name="Xu J."/>
            <person name="Bruns T."/>
            <person name="Baldrian P."/>
            <person name="Vilgalys R."/>
            <person name="Henrissat B."/>
            <person name="Grigoriev I.V."/>
            <person name="Hibbett D."/>
            <person name="Nagy L.G."/>
            <person name="Martin F.M."/>
        </authorList>
    </citation>
    <scope>NUCLEOTIDE SEQUENCE</scope>
    <source>
        <strain evidence="5">Prilba</strain>
    </source>
</reference>
<accession>A0A9P5TBH0</accession>
<evidence type="ECO:0000256" key="3">
    <source>
        <dbReference type="SAM" id="MobiDB-lite"/>
    </source>
</evidence>
<dbReference type="SMART" id="SM00959">
    <property type="entry name" value="Rho_N"/>
    <property type="match status" value="1"/>
</dbReference>
<dbReference type="Pfam" id="PF18592">
    <property type="entry name" value="Tho1_MOS11_C"/>
    <property type="match status" value="1"/>
</dbReference>